<dbReference type="Proteomes" id="UP000004277">
    <property type="component" value="Unassembled WGS sequence"/>
</dbReference>
<evidence type="ECO:0000313" key="1">
    <source>
        <dbReference type="EMBL" id="TMS58485.1"/>
    </source>
</evidence>
<sequence>MPFVVTEACIQCRYTDCVDVCPMDCFHAGPNFLVIDPDGCIDCSMCVAECPVGAIYSADDLPPEQQHFIALNAALSQRPDWPVLPQSEAPLPEHEKWAEVRDKFEYLDTSPPGTPAG</sequence>
<reference evidence="1" key="1">
    <citation type="submission" date="2019-05" db="EMBL/GenBank/DDBJ databases">
        <title>Revised genome assembly of Burkholderiaceae (previously Ralstonia) sp. PBA.</title>
        <authorList>
            <person name="Gan H.M."/>
        </authorList>
    </citation>
    <scope>NUCLEOTIDE SEQUENCE</scope>
    <source>
        <strain evidence="1">PBA</strain>
    </source>
</reference>
<name>A0ACD3SQG8_9BURK</name>
<protein>
    <submittedName>
        <fullName evidence="1">Ferredoxin family protein</fullName>
    </submittedName>
</protein>
<accession>A0ACD3SQG8</accession>
<proteinExistence type="predicted"/>
<dbReference type="EMBL" id="AKCV02000015">
    <property type="protein sequence ID" value="TMS58485.1"/>
    <property type="molecule type" value="Genomic_DNA"/>
</dbReference>
<comment type="caution">
    <text evidence="1">The sequence shown here is derived from an EMBL/GenBank/DDBJ whole genome shotgun (WGS) entry which is preliminary data.</text>
</comment>
<evidence type="ECO:0000313" key="2">
    <source>
        <dbReference type="Proteomes" id="UP000004277"/>
    </source>
</evidence>
<gene>
    <name evidence="1" type="ORF">MW7_007070</name>
</gene>
<organism evidence="1 2">
    <name type="scientific">Imbroritus primus</name>
    <dbReference type="NCBI Taxonomy" id="3058603"/>
    <lineage>
        <taxon>Bacteria</taxon>
        <taxon>Pseudomonadati</taxon>
        <taxon>Pseudomonadota</taxon>
        <taxon>Betaproteobacteria</taxon>
        <taxon>Burkholderiales</taxon>
        <taxon>Burkholderiaceae</taxon>
        <taxon>Imbroritus</taxon>
    </lineage>
</organism>
<keyword evidence="2" id="KW-1185">Reference proteome</keyword>